<dbReference type="GO" id="GO:0008610">
    <property type="term" value="P:lipid biosynthetic process"/>
    <property type="evidence" value="ECO:0007669"/>
    <property type="project" value="UniProtKB-ARBA"/>
</dbReference>
<sequence length="314" mass="35348">MTPGKAYLSSDEIRPLAARSDGMGLWLVLHCWGVIFGAVAVFAVFPNVLTGILAVIIIGSRQLGLAILMHEAAHVALFKTRRWNEFAGEWICGRPIMAEMFAYRHYHLTHHRFTQTDKDPDLALSAKFPASHASIKRKFIRDLTGQTGVKLLMAQIMTHVRLAGDDEAMDAAKTDAAQAFKSTDLVKSLVMFSSVALLMSLAGAWWYGLVFWVLPYLTWFQFVLRVRNIAEHAATETSDDPFQNVRTTHANWIERALVAPYWVNYHLEHHMIMHVPCWQLPKMHTALLRKGLGHRMKTAPSYAAALAEAGWGRT</sequence>
<dbReference type="CDD" id="cd03510">
    <property type="entry name" value="Rhizobitoxine-FADS-like"/>
    <property type="match status" value="1"/>
</dbReference>
<organism evidence="3 4">
    <name type="scientific">Ascidiaceihabitans donghaensis</name>
    <dbReference type="NCBI Taxonomy" id="1510460"/>
    <lineage>
        <taxon>Bacteria</taxon>
        <taxon>Pseudomonadati</taxon>
        <taxon>Pseudomonadota</taxon>
        <taxon>Alphaproteobacteria</taxon>
        <taxon>Rhodobacterales</taxon>
        <taxon>Paracoccaceae</taxon>
        <taxon>Ascidiaceihabitans</taxon>
    </lineage>
</organism>
<gene>
    <name evidence="3" type="ORF">ASD8599_00678</name>
</gene>
<keyword evidence="4" id="KW-1185">Reference proteome</keyword>
<name>A0A2R8BAN3_9RHOB</name>
<feature type="domain" description="Fatty acid desaturase" evidence="2">
    <location>
        <begin position="49"/>
        <end position="290"/>
    </location>
</feature>
<dbReference type="Pfam" id="PF00487">
    <property type="entry name" value="FA_desaturase"/>
    <property type="match status" value="1"/>
</dbReference>
<accession>A0A2R8BAN3</accession>
<feature type="transmembrane region" description="Helical" evidence="1">
    <location>
        <begin position="189"/>
        <end position="214"/>
    </location>
</feature>
<proteinExistence type="predicted"/>
<dbReference type="RefSeq" id="WP_108827220.1">
    <property type="nucleotide sequence ID" value="NZ_OMOR01000001.1"/>
</dbReference>
<keyword evidence="1" id="KW-0812">Transmembrane</keyword>
<dbReference type="GO" id="GO:0016717">
    <property type="term" value="F:oxidoreductase activity, acting on paired donors, with oxidation of a pair of donors resulting in the reduction of molecular oxygen to two molecules of water"/>
    <property type="evidence" value="ECO:0007669"/>
    <property type="project" value="TreeGrafter"/>
</dbReference>
<dbReference type="GO" id="GO:0016020">
    <property type="term" value="C:membrane"/>
    <property type="evidence" value="ECO:0007669"/>
    <property type="project" value="TreeGrafter"/>
</dbReference>
<keyword evidence="1" id="KW-0472">Membrane</keyword>
<dbReference type="AlphaFoldDB" id="A0A2R8BAN3"/>
<dbReference type="OrthoDB" id="9792534at2"/>
<evidence type="ECO:0000256" key="1">
    <source>
        <dbReference type="SAM" id="Phobius"/>
    </source>
</evidence>
<keyword evidence="1" id="KW-1133">Transmembrane helix</keyword>
<dbReference type="InterPro" id="IPR012171">
    <property type="entry name" value="Fatty_acid_desaturase"/>
</dbReference>
<dbReference type="PANTHER" id="PTHR19353">
    <property type="entry name" value="FATTY ACID DESATURASE 2"/>
    <property type="match status" value="1"/>
</dbReference>
<evidence type="ECO:0000259" key="2">
    <source>
        <dbReference type="Pfam" id="PF00487"/>
    </source>
</evidence>
<dbReference type="Proteomes" id="UP000244880">
    <property type="component" value="Unassembled WGS sequence"/>
</dbReference>
<reference evidence="3 4" key="1">
    <citation type="submission" date="2018-03" db="EMBL/GenBank/DDBJ databases">
        <authorList>
            <person name="Keele B.F."/>
        </authorList>
    </citation>
    <scope>NUCLEOTIDE SEQUENCE [LARGE SCALE GENOMIC DNA]</scope>
    <source>
        <strain evidence="3 4">CECT 8599</strain>
    </source>
</reference>
<evidence type="ECO:0000313" key="4">
    <source>
        <dbReference type="Proteomes" id="UP000244880"/>
    </source>
</evidence>
<protein>
    <recommendedName>
        <fullName evidence="2">Fatty acid desaturase domain-containing protein</fullName>
    </recommendedName>
</protein>
<evidence type="ECO:0000313" key="3">
    <source>
        <dbReference type="EMBL" id="SPH19938.1"/>
    </source>
</evidence>
<dbReference type="PANTHER" id="PTHR19353:SF19">
    <property type="entry name" value="DELTA(5) FATTY ACID DESATURASE C-RELATED"/>
    <property type="match status" value="1"/>
</dbReference>
<dbReference type="InterPro" id="IPR005804">
    <property type="entry name" value="FA_desaturase_dom"/>
</dbReference>
<dbReference type="EMBL" id="OMOR01000001">
    <property type="protein sequence ID" value="SPH19938.1"/>
    <property type="molecule type" value="Genomic_DNA"/>
</dbReference>